<dbReference type="InterPro" id="IPR040976">
    <property type="entry name" value="Pkinase_fungal"/>
</dbReference>
<evidence type="ECO:0000313" key="3">
    <source>
        <dbReference type="EMBL" id="ETW79633.1"/>
    </source>
</evidence>
<name>W4K1C7_HETIT</name>
<dbReference type="RefSeq" id="XP_009548200.1">
    <property type="nucleotide sequence ID" value="XM_009549905.1"/>
</dbReference>
<protein>
    <recommendedName>
        <fullName evidence="2">Fungal-type protein kinase domain-containing protein</fullName>
    </recommendedName>
</protein>
<organism evidence="3 4">
    <name type="scientific">Heterobasidion irregulare (strain TC 32-1)</name>
    <dbReference type="NCBI Taxonomy" id="747525"/>
    <lineage>
        <taxon>Eukaryota</taxon>
        <taxon>Fungi</taxon>
        <taxon>Dikarya</taxon>
        <taxon>Basidiomycota</taxon>
        <taxon>Agaricomycotina</taxon>
        <taxon>Agaricomycetes</taxon>
        <taxon>Russulales</taxon>
        <taxon>Bondarzewiaceae</taxon>
        <taxon>Heterobasidion</taxon>
        <taxon>Heterobasidion annosum species complex</taxon>
    </lineage>
</organism>
<proteinExistence type="predicted"/>
<keyword evidence="4" id="KW-1185">Reference proteome</keyword>
<feature type="compositionally biased region" description="Basic residues" evidence="1">
    <location>
        <begin position="45"/>
        <end position="56"/>
    </location>
</feature>
<dbReference type="Proteomes" id="UP000030671">
    <property type="component" value="Unassembled WGS sequence"/>
</dbReference>
<sequence>MCPFVPLSLQLHTDLNSVGLAVNGPLVGVVELHTKKGEAETENRKGRRRAKTGGRRRMAETETKGRDGGQRPHATQQRPQYHCIRARWGGRIYPLLNKDLTCCVQTDVPVEDFVRNVWQLKADRLERDERERDLQSDRALVAEYVSSIENPKRERERAPPFVRLLDDAANKLAVALDLESSCPVVFEPLGSKENDRAPDVIAVPAPIANAWRESQDDDPDPIQTGLEFRMVATFVVFEKTKNKHFMPVKPPPEMVSKRQKMMTGTQAGLKRKARSHEAPPRKRRALDATDRRSTGTSSSSPKYRWGSPSTEHTTSTSTSLAAYRRHSRAAAAAVKAGIEAEVKEEGEMVIEAAASPTAGTFVDETPTPRAVETAEVSPFRVVASRALREDVWDAPGNLTKVQKRKPPVLTSDELQAASYASECLADGRRRYVTGFLVRGLIVSLWYHDRMGVVESQEFDIVEKPRLSFLALAVITECNMERFGYEPMLRLPLTLVSPTIGLPMHLDGWEIHTGHGIDADDIMVPGVVKVKIAGDPLYVQPGIVGRGTSVMPVSVIPGLEFAGLEAGTKLVVEFSWPAASRVDPEDGLVRRICKRIGAKEARHIAPMRLSTTLEGARLGLPWMADSLRKLSGSVEERVLRVIVCDRLRPLKDLETLPDFQSVFLDLVRATLLSLIPTAHRVVFKRACVIHRDLSIDDVMFGVTPEGKPYGVLIDSDLAIDVNSNAGVAHAASALHRTGTAHRPSLARTARKRIDQVCVHIGTWLRPSSGSTLTGAWIVRTEGEDAPIACVVQASKRVRCPAQ</sequence>
<evidence type="ECO:0000313" key="4">
    <source>
        <dbReference type="Proteomes" id="UP000030671"/>
    </source>
</evidence>
<dbReference type="STRING" id="747525.W4K1C7"/>
<dbReference type="GeneID" id="20666542"/>
<accession>W4K1C7</accession>
<dbReference type="eggNOG" id="ENOG502SVH8">
    <property type="taxonomic scope" value="Eukaryota"/>
</dbReference>
<dbReference type="HOGENOM" id="CLU_018408_0_0_1"/>
<gene>
    <name evidence="3" type="ORF">HETIRDRAFT_117236</name>
</gene>
<dbReference type="PANTHER" id="PTHR38248">
    <property type="entry name" value="FUNK1 6"/>
    <property type="match status" value="1"/>
</dbReference>
<dbReference type="PANTHER" id="PTHR38248:SF2">
    <property type="entry name" value="FUNK1 11"/>
    <property type="match status" value="1"/>
</dbReference>
<dbReference type="AlphaFoldDB" id="W4K1C7"/>
<dbReference type="Pfam" id="PF17667">
    <property type="entry name" value="Pkinase_fungal"/>
    <property type="match status" value="1"/>
</dbReference>
<dbReference type="OrthoDB" id="5592585at2759"/>
<feature type="compositionally biased region" description="Basic and acidic residues" evidence="1">
    <location>
        <begin position="275"/>
        <end position="293"/>
    </location>
</feature>
<evidence type="ECO:0000259" key="2">
    <source>
        <dbReference type="Pfam" id="PF17667"/>
    </source>
</evidence>
<evidence type="ECO:0000256" key="1">
    <source>
        <dbReference type="SAM" id="MobiDB-lite"/>
    </source>
</evidence>
<feature type="compositionally biased region" description="Basic and acidic residues" evidence="1">
    <location>
        <begin position="57"/>
        <end position="70"/>
    </location>
</feature>
<feature type="region of interest" description="Disordered" evidence="1">
    <location>
        <begin position="37"/>
        <end position="79"/>
    </location>
</feature>
<feature type="compositionally biased region" description="Low complexity" evidence="1">
    <location>
        <begin position="307"/>
        <end position="319"/>
    </location>
</feature>
<feature type="region of interest" description="Disordered" evidence="1">
    <location>
        <begin position="247"/>
        <end position="320"/>
    </location>
</feature>
<dbReference type="EMBL" id="KI925460">
    <property type="protein sequence ID" value="ETW79633.1"/>
    <property type="molecule type" value="Genomic_DNA"/>
</dbReference>
<dbReference type="InParanoid" id="W4K1C7"/>
<reference evidence="3 4" key="1">
    <citation type="journal article" date="2012" name="New Phytol.">
        <title>Insight into trade-off between wood decay and parasitism from the genome of a fungal forest pathogen.</title>
        <authorList>
            <person name="Olson A."/>
            <person name="Aerts A."/>
            <person name="Asiegbu F."/>
            <person name="Belbahri L."/>
            <person name="Bouzid O."/>
            <person name="Broberg A."/>
            <person name="Canback B."/>
            <person name="Coutinho P.M."/>
            <person name="Cullen D."/>
            <person name="Dalman K."/>
            <person name="Deflorio G."/>
            <person name="van Diepen L.T."/>
            <person name="Dunand C."/>
            <person name="Duplessis S."/>
            <person name="Durling M."/>
            <person name="Gonthier P."/>
            <person name="Grimwood J."/>
            <person name="Fossdal C.G."/>
            <person name="Hansson D."/>
            <person name="Henrissat B."/>
            <person name="Hietala A."/>
            <person name="Himmelstrand K."/>
            <person name="Hoffmeister D."/>
            <person name="Hogberg N."/>
            <person name="James T.Y."/>
            <person name="Karlsson M."/>
            <person name="Kohler A."/>
            <person name="Kues U."/>
            <person name="Lee Y.H."/>
            <person name="Lin Y.C."/>
            <person name="Lind M."/>
            <person name="Lindquist E."/>
            <person name="Lombard V."/>
            <person name="Lucas S."/>
            <person name="Lunden K."/>
            <person name="Morin E."/>
            <person name="Murat C."/>
            <person name="Park J."/>
            <person name="Raffaello T."/>
            <person name="Rouze P."/>
            <person name="Salamov A."/>
            <person name="Schmutz J."/>
            <person name="Solheim H."/>
            <person name="Stahlberg J."/>
            <person name="Velez H."/>
            <person name="de Vries R.P."/>
            <person name="Wiebenga A."/>
            <person name="Woodward S."/>
            <person name="Yakovlev I."/>
            <person name="Garbelotto M."/>
            <person name="Martin F."/>
            <person name="Grigoriev I.V."/>
            <person name="Stenlid J."/>
        </authorList>
    </citation>
    <scope>NUCLEOTIDE SEQUENCE [LARGE SCALE GENOMIC DNA]</scope>
    <source>
        <strain evidence="3 4">TC 32-1</strain>
    </source>
</reference>
<feature type="domain" description="Fungal-type protein kinase" evidence="2">
    <location>
        <begin position="410"/>
        <end position="739"/>
    </location>
</feature>
<dbReference type="KEGG" id="hir:HETIRDRAFT_117236"/>